<dbReference type="VEuPathDB" id="VectorBase:HLOH_062203"/>
<name>A0A9J6GN55_HAELO</name>
<dbReference type="PANTHER" id="PTHR46465">
    <property type="entry name" value="LATERAL SIGNALING TARGET PROTEIN 2 HOMOLOG"/>
    <property type="match status" value="1"/>
</dbReference>
<evidence type="ECO:0000313" key="2">
    <source>
        <dbReference type="Proteomes" id="UP000821853"/>
    </source>
</evidence>
<sequence>MIQPFRSSTGLTRKSTLHVATELESFDGRKDPDRCSALINQLRSCQDRILCICHEITDEAIPDARADRDFRAKFPGDVLQEKMSGLLWLWFGAEYLAAGSNIINRFRELIALPSSSSSFDRTIRRKHALRIEFTINRSFATDNSFFPAR</sequence>
<dbReference type="PANTHER" id="PTHR46465:SF2">
    <property type="entry name" value="LATERAL SIGNALING TARGET PROTEIN 2 HOMOLOG"/>
    <property type="match status" value="1"/>
</dbReference>
<gene>
    <name evidence="1" type="ORF">HPB48_017864</name>
</gene>
<dbReference type="InterPro" id="IPR051118">
    <property type="entry name" value="LST-2"/>
</dbReference>
<reference evidence="1 2" key="1">
    <citation type="journal article" date="2020" name="Cell">
        <title>Large-Scale Comparative Analyses of Tick Genomes Elucidate Their Genetic Diversity and Vector Capacities.</title>
        <authorList>
            <consortium name="Tick Genome and Microbiome Consortium (TIGMIC)"/>
            <person name="Jia N."/>
            <person name="Wang J."/>
            <person name="Shi W."/>
            <person name="Du L."/>
            <person name="Sun Y."/>
            <person name="Zhan W."/>
            <person name="Jiang J.F."/>
            <person name="Wang Q."/>
            <person name="Zhang B."/>
            <person name="Ji P."/>
            <person name="Bell-Sakyi L."/>
            <person name="Cui X.M."/>
            <person name="Yuan T.T."/>
            <person name="Jiang B.G."/>
            <person name="Yang W.F."/>
            <person name="Lam T.T."/>
            <person name="Chang Q.C."/>
            <person name="Ding S.J."/>
            <person name="Wang X.J."/>
            <person name="Zhu J.G."/>
            <person name="Ruan X.D."/>
            <person name="Zhao L."/>
            <person name="Wei J.T."/>
            <person name="Ye R.Z."/>
            <person name="Que T.C."/>
            <person name="Du C.H."/>
            <person name="Zhou Y.H."/>
            <person name="Cheng J.X."/>
            <person name="Dai P.F."/>
            <person name="Guo W.B."/>
            <person name="Han X.H."/>
            <person name="Huang E.J."/>
            <person name="Li L.F."/>
            <person name="Wei W."/>
            <person name="Gao Y.C."/>
            <person name="Liu J.Z."/>
            <person name="Shao H.Z."/>
            <person name="Wang X."/>
            <person name="Wang C.C."/>
            <person name="Yang T.C."/>
            <person name="Huo Q.B."/>
            <person name="Li W."/>
            <person name="Chen H.Y."/>
            <person name="Chen S.E."/>
            <person name="Zhou L.G."/>
            <person name="Ni X.B."/>
            <person name="Tian J.H."/>
            <person name="Sheng Y."/>
            <person name="Liu T."/>
            <person name="Pan Y.S."/>
            <person name="Xia L.Y."/>
            <person name="Li J."/>
            <person name="Zhao F."/>
            <person name="Cao W.C."/>
        </authorList>
    </citation>
    <scope>NUCLEOTIDE SEQUENCE [LARGE SCALE GENOMIC DNA]</scope>
    <source>
        <strain evidence="1">HaeL-2018</strain>
    </source>
</reference>
<dbReference type="Proteomes" id="UP000821853">
    <property type="component" value="Unassembled WGS sequence"/>
</dbReference>
<dbReference type="OrthoDB" id="20035at2759"/>
<evidence type="ECO:0000313" key="1">
    <source>
        <dbReference type="EMBL" id="KAH9376819.1"/>
    </source>
</evidence>
<dbReference type="GO" id="GO:0031901">
    <property type="term" value="C:early endosome membrane"/>
    <property type="evidence" value="ECO:0007669"/>
    <property type="project" value="TreeGrafter"/>
</dbReference>
<accession>A0A9J6GN55</accession>
<comment type="caution">
    <text evidence="1">The sequence shown here is derived from an EMBL/GenBank/DDBJ whole genome shotgun (WGS) entry which is preliminary data.</text>
</comment>
<dbReference type="EMBL" id="JABSTR010000008">
    <property type="protein sequence ID" value="KAH9376819.1"/>
    <property type="molecule type" value="Genomic_DNA"/>
</dbReference>
<keyword evidence="2" id="KW-1185">Reference proteome</keyword>
<organism evidence="1 2">
    <name type="scientific">Haemaphysalis longicornis</name>
    <name type="common">Bush tick</name>
    <dbReference type="NCBI Taxonomy" id="44386"/>
    <lineage>
        <taxon>Eukaryota</taxon>
        <taxon>Metazoa</taxon>
        <taxon>Ecdysozoa</taxon>
        <taxon>Arthropoda</taxon>
        <taxon>Chelicerata</taxon>
        <taxon>Arachnida</taxon>
        <taxon>Acari</taxon>
        <taxon>Parasitiformes</taxon>
        <taxon>Ixodida</taxon>
        <taxon>Ixodoidea</taxon>
        <taxon>Ixodidae</taxon>
        <taxon>Haemaphysalinae</taxon>
        <taxon>Haemaphysalis</taxon>
    </lineage>
</organism>
<protein>
    <submittedName>
        <fullName evidence="1">Uncharacterized protein</fullName>
    </submittedName>
</protein>
<dbReference type="AlphaFoldDB" id="A0A9J6GN55"/>
<proteinExistence type="predicted"/>